<evidence type="ECO:0008006" key="4">
    <source>
        <dbReference type="Google" id="ProtNLM"/>
    </source>
</evidence>
<reference evidence="2 3" key="1">
    <citation type="submission" date="2016-08" db="EMBL/GenBank/DDBJ databases">
        <title>Complete genome sequence of Streptomyces agglomeratus strain 6-3-2, a novel anti-MRSA actinomycete isolated from Wuli of Tebit, China.</title>
        <authorList>
            <person name="Chen X."/>
        </authorList>
    </citation>
    <scope>NUCLEOTIDE SEQUENCE [LARGE SCALE GENOMIC DNA]</scope>
    <source>
        <strain evidence="2 3">6-3-2</strain>
    </source>
</reference>
<dbReference type="EMBL" id="MEHJ01000001">
    <property type="protein sequence ID" value="OEJ28981.1"/>
    <property type="molecule type" value="Genomic_DNA"/>
</dbReference>
<sequence>MNVRHRKTGRGVTVELVDQLPALIGVVVGSLGSYAAQSLTERRTWKRQREERWDEKRFETYGGYANALKAQLRLAQRIGAALGFADVADPLPPTDGLPLLADAESHRATQWESVLLVGDAATIAAARRWHETIWTIELLIREGSVDAEKWTRVHRLASAARDAFYESARRDLGINGAPPPSGQWPRQWQAELSD</sequence>
<dbReference type="AlphaFoldDB" id="A0A1E5PHG9"/>
<evidence type="ECO:0000313" key="3">
    <source>
        <dbReference type="Proteomes" id="UP000095759"/>
    </source>
</evidence>
<evidence type="ECO:0000256" key="1">
    <source>
        <dbReference type="SAM" id="MobiDB-lite"/>
    </source>
</evidence>
<gene>
    <name evidence="2" type="ORF">AS594_35750</name>
</gene>
<keyword evidence="3" id="KW-1185">Reference proteome</keyword>
<proteinExistence type="predicted"/>
<name>A0A1E5PHG9_9ACTN</name>
<comment type="caution">
    <text evidence="2">The sequence shown here is derived from an EMBL/GenBank/DDBJ whole genome shotgun (WGS) entry which is preliminary data.</text>
</comment>
<accession>A0A1E5PHG9</accession>
<protein>
    <recommendedName>
        <fullName evidence="4">Secreted protein</fullName>
    </recommendedName>
</protein>
<feature type="compositionally biased region" description="Polar residues" evidence="1">
    <location>
        <begin position="184"/>
        <end position="194"/>
    </location>
</feature>
<organism evidence="2 3">
    <name type="scientific">Streptomyces agglomeratus</name>
    <dbReference type="NCBI Taxonomy" id="285458"/>
    <lineage>
        <taxon>Bacteria</taxon>
        <taxon>Bacillati</taxon>
        <taxon>Actinomycetota</taxon>
        <taxon>Actinomycetes</taxon>
        <taxon>Kitasatosporales</taxon>
        <taxon>Streptomycetaceae</taxon>
        <taxon>Streptomyces</taxon>
    </lineage>
</organism>
<dbReference type="Proteomes" id="UP000095759">
    <property type="component" value="Unassembled WGS sequence"/>
</dbReference>
<evidence type="ECO:0000313" key="2">
    <source>
        <dbReference type="EMBL" id="OEJ28981.1"/>
    </source>
</evidence>
<feature type="region of interest" description="Disordered" evidence="1">
    <location>
        <begin position="171"/>
        <end position="194"/>
    </location>
</feature>
<dbReference type="OrthoDB" id="3401121at2"/>